<evidence type="ECO:0000313" key="4">
    <source>
        <dbReference type="Proteomes" id="UP000093226"/>
    </source>
</evidence>
<accession>A0A1B9DL03</accession>
<reference evidence="3 5" key="3">
    <citation type="submission" date="2016-10" db="EMBL/GenBank/DDBJ databases">
        <authorList>
            <person name="Varghese N."/>
            <person name="Submissions S."/>
        </authorList>
    </citation>
    <scope>NUCLEOTIDE SEQUENCE [LARGE SCALE GENOMIC DNA]</scope>
    <source>
        <strain evidence="3 5">Gm-149</strain>
    </source>
</reference>
<evidence type="ECO:0000313" key="3">
    <source>
        <dbReference type="EMBL" id="SDJ73834.1"/>
    </source>
</evidence>
<dbReference type="AlphaFoldDB" id="A0A1B9DL03"/>
<evidence type="ECO:0000313" key="5">
    <source>
        <dbReference type="Proteomes" id="UP000182367"/>
    </source>
</evidence>
<reference evidence="1 6" key="4">
    <citation type="submission" date="2019-07" db="EMBL/GenBank/DDBJ databases">
        <title>Whole genome shotgun sequence of Flavobacterium glycines NBRC 105008.</title>
        <authorList>
            <person name="Hosoyama A."/>
            <person name="Uohara A."/>
            <person name="Ohji S."/>
            <person name="Ichikawa N."/>
        </authorList>
    </citation>
    <scope>NUCLEOTIDE SEQUENCE [LARGE SCALE GENOMIC DNA]</scope>
    <source>
        <strain evidence="1 6">NBRC 105008</strain>
    </source>
</reference>
<name>A0A1B9DL03_9FLAO</name>
<dbReference type="EMBL" id="BJVF01000005">
    <property type="protein sequence ID" value="GEL11589.1"/>
    <property type="molecule type" value="Genomic_DNA"/>
</dbReference>
<dbReference type="RefSeq" id="WP_066328918.1">
    <property type="nucleotide sequence ID" value="NZ_BJVF01000005.1"/>
</dbReference>
<dbReference type="STRING" id="551990.SAMN05192550_2699"/>
<reference evidence="2" key="2">
    <citation type="submission" date="2016-03" db="EMBL/GenBank/DDBJ databases">
        <authorList>
            <person name="Ploux O."/>
        </authorList>
    </citation>
    <scope>NUCLEOTIDE SEQUENCE</scope>
    <source>
        <strain evidence="2">NBRC 105008</strain>
    </source>
</reference>
<sequence>MDIYHICPNCKKEEYFFDGEKLKCPNCNQKQFEIALYISEGNHNFQNLAELSQPYFYLNCGEIYSCIVEYNQKIENTTILPIVYATDSNKMFFIFEAEKIFKQMPKMINELFSKTFLELLTLKVNFDLDDEISYLVVPGASEKDNSIIEYNGYIFKNFSKINSR</sequence>
<reference evidence="4" key="1">
    <citation type="submission" date="2016-03" db="EMBL/GenBank/DDBJ databases">
        <title>Draft genome sequence of Paenibacillus glacialis DSM 22343.</title>
        <authorList>
            <person name="Shin S.-K."/>
            <person name="Yi H."/>
        </authorList>
    </citation>
    <scope>NUCLEOTIDE SEQUENCE [LARGE SCALE GENOMIC DNA]</scope>
    <source>
        <strain evidence="4">NBRC 105008</strain>
    </source>
</reference>
<organism evidence="2 4">
    <name type="scientific">Flavobacterium glycines</name>
    <dbReference type="NCBI Taxonomy" id="551990"/>
    <lineage>
        <taxon>Bacteria</taxon>
        <taxon>Pseudomonadati</taxon>
        <taxon>Bacteroidota</taxon>
        <taxon>Flavobacteriia</taxon>
        <taxon>Flavobacteriales</taxon>
        <taxon>Flavobacteriaceae</taxon>
        <taxon>Flavobacterium</taxon>
    </lineage>
</organism>
<keyword evidence="5" id="KW-1185">Reference proteome</keyword>
<protein>
    <submittedName>
        <fullName evidence="2">Uncharacterized protein</fullName>
    </submittedName>
</protein>
<evidence type="ECO:0000313" key="6">
    <source>
        <dbReference type="Proteomes" id="UP000321579"/>
    </source>
</evidence>
<dbReference type="EMBL" id="FNEO01000006">
    <property type="protein sequence ID" value="SDJ73834.1"/>
    <property type="molecule type" value="Genomic_DNA"/>
</dbReference>
<gene>
    <name evidence="2" type="ORF">FBGL_12435</name>
    <name evidence="1" type="ORF">FGL01_23280</name>
    <name evidence="3" type="ORF">SAMN05192550_2699</name>
</gene>
<evidence type="ECO:0000313" key="1">
    <source>
        <dbReference type="EMBL" id="GEL11589.1"/>
    </source>
</evidence>
<evidence type="ECO:0000313" key="2">
    <source>
        <dbReference type="EMBL" id="OCB70365.1"/>
    </source>
</evidence>
<dbReference type="Proteomes" id="UP000321579">
    <property type="component" value="Unassembled WGS sequence"/>
</dbReference>
<dbReference type="OrthoDB" id="9810131at2"/>
<comment type="caution">
    <text evidence="2">The sequence shown here is derived from an EMBL/GenBank/DDBJ whole genome shotgun (WGS) entry which is preliminary data.</text>
</comment>
<dbReference type="EMBL" id="LVEO01000022">
    <property type="protein sequence ID" value="OCB70365.1"/>
    <property type="molecule type" value="Genomic_DNA"/>
</dbReference>
<dbReference type="Proteomes" id="UP000182367">
    <property type="component" value="Unassembled WGS sequence"/>
</dbReference>
<proteinExistence type="predicted"/>
<dbReference type="Proteomes" id="UP000093226">
    <property type="component" value="Unassembled WGS sequence"/>
</dbReference>